<evidence type="ECO:0000256" key="2">
    <source>
        <dbReference type="ARBA" id="ARBA00004123"/>
    </source>
</evidence>
<dbReference type="PROSITE" id="PS51471">
    <property type="entry name" value="FE2OG_OXY"/>
    <property type="match status" value="1"/>
</dbReference>
<dbReference type="InterPro" id="IPR027450">
    <property type="entry name" value="AlkB-like"/>
</dbReference>
<protein>
    <recommendedName>
        <fullName evidence="9">Fe2OG dioxygenase domain-containing protein</fullName>
    </recommendedName>
</protein>
<dbReference type="PANTHER" id="PTHR46030">
    <property type="entry name" value="ALPHA-KETOGLUTARATE-DEPENDENT DIOXYGENASE ALKB HOMOLOG 6"/>
    <property type="match status" value="1"/>
</dbReference>
<keyword evidence="4" id="KW-0479">Metal-binding</keyword>
<evidence type="ECO:0000259" key="9">
    <source>
        <dbReference type="PROSITE" id="PS51471"/>
    </source>
</evidence>
<evidence type="ECO:0000256" key="4">
    <source>
        <dbReference type="ARBA" id="ARBA00022723"/>
    </source>
</evidence>
<keyword evidence="6" id="KW-0560">Oxidoreductase</keyword>
<accession>A0A813N1K9</accession>
<dbReference type="GO" id="GO:0051213">
    <property type="term" value="F:dioxygenase activity"/>
    <property type="evidence" value="ECO:0007669"/>
    <property type="project" value="UniProtKB-KW"/>
</dbReference>
<keyword evidence="5" id="KW-0223">Dioxygenase</keyword>
<comment type="subcellular location">
    <subcellularLocation>
        <location evidence="2">Nucleus</location>
    </subcellularLocation>
</comment>
<name>A0A813N1K9_9BILA</name>
<sequence length="231" mass="26787">MLDAHLVTNCPKTCFYIPNFISKEEEEQLIQNVYNSPKPKWTSLKNRRLQNWGGLPSLKGMVQEEIPAWLNTQCRKIFDLGVFEDKMPNHILINEYLAGQGIMPHEDGPMYYPTVSTISLGSHTFLDFYKPISEGESAESTLESRYMFSILLEPRSLVVLRDDMYKVYLHGIKETNQDLIVSKKIINFNKLGQNYEESDILMRQTRISLTIRHVPKVLKVNLSSLLFKNKK</sequence>
<comment type="similarity">
    <text evidence="3">Belongs to the alkB family.</text>
</comment>
<dbReference type="PANTHER" id="PTHR46030:SF1">
    <property type="entry name" value="ALPHA-KETOGLUTARATE-DEPENDENT DIOXYGENASE ALKB HOMOLOG 6"/>
    <property type="match status" value="1"/>
</dbReference>
<evidence type="ECO:0000256" key="3">
    <source>
        <dbReference type="ARBA" id="ARBA00007879"/>
    </source>
</evidence>
<comment type="caution">
    <text evidence="10">The sequence shown here is derived from an EMBL/GenBank/DDBJ whole genome shotgun (WGS) entry which is preliminary data.</text>
</comment>
<dbReference type="Proteomes" id="UP000663879">
    <property type="component" value="Unassembled WGS sequence"/>
</dbReference>
<keyword evidence="11" id="KW-1185">Reference proteome</keyword>
<gene>
    <name evidence="10" type="ORF">OXX778_LOCUS2975</name>
</gene>
<dbReference type="GO" id="GO:0046872">
    <property type="term" value="F:metal ion binding"/>
    <property type="evidence" value="ECO:0007669"/>
    <property type="project" value="UniProtKB-KW"/>
</dbReference>
<evidence type="ECO:0000256" key="1">
    <source>
        <dbReference type="ARBA" id="ARBA00001954"/>
    </source>
</evidence>
<comment type="cofactor">
    <cofactor evidence="1">
        <name>Fe(2+)</name>
        <dbReference type="ChEBI" id="CHEBI:29033"/>
    </cofactor>
</comment>
<dbReference type="Gene3D" id="2.60.120.590">
    <property type="entry name" value="Alpha-ketoglutarate-dependent dioxygenase AlkB-like"/>
    <property type="match status" value="1"/>
</dbReference>
<feature type="domain" description="Fe2OG dioxygenase" evidence="9">
    <location>
        <begin position="87"/>
        <end position="215"/>
    </location>
</feature>
<evidence type="ECO:0000256" key="6">
    <source>
        <dbReference type="ARBA" id="ARBA00023002"/>
    </source>
</evidence>
<evidence type="ECO:0000256" key="7">
    <source>
        <dbReference type="ARBA" id="ARBA00023004"/>
    </source>
</evidence>
<evidence type="ECO:0000313" key="10">
    <source>
        <dbReference type="EMBL" id="CAF0733298.1"/>
    </source>
</evidence>
<keyword evidence="7" id="KW-0408">Iron</keyword>
<dbReference type="EMBL" id="CAJNOC010000250">
    <property type="protein sequence ID" value="CAF0733298.1"/>
    <property type="molecule type" value="Genomic_DNA"/>
</dbReference>
<dbReference type="InterPro" id="IPR032862">
    <property type="entry name" value="ALKBH6"/>
</dbReference>
<evidence type="ECO:0000256" key="8">
    <source>
        <dbReference type="ARBA" id="ARBA00023242"/>
    </source>
</evidence>
<keyword evidence="8" id="KW-0539">Nucleus</keyword>
<evidence type="ECO:0000256" key="5">
    <source>
        <dbReference type="ARBA" id="ARBA00022964"/>
    </source>
</evidence>
<reference evidence="10" key="1">
    <citation type="submission" date="2021-02" db="EMBL/GenBank/DDBJ databases">
        <authorList>
            <person name="Nowell W R."/>
        </authorList>
    </citation>
    <scope>NUCLEOTIDE SEQUENCE</scope>
    <source>
        <strain evidence="10">Ploen Becks lab</strain>
    </source>
</reference>
<organism evidence="10 11">
    <name type="scientific">Brachionus calyciflorus</name>
    <dbReference type="NCBI Taxonomy" id="104777"/>
    <lineage>
        <taxon>Eukaryota</taxon>
        <taxon>Metazoa</taxon>
        <taxon>Spiralia</taxon>
        <taxon>Gnathifera</taxon>
        <taxon>Rotifera</taxon>
        <taxon>Eurotatoria</taxon>
        <taxon>Monogononta</taxon>
        <taxon>Pseudotrocha</taxon>
        <taxon>Ploima</taxon>
        <taxon>Brachionidae</taxon>
        <taxon>Brachionus</taxon>
    </lineage>
</organism>
<evidence type="ECO:0000313" key="11">
    <source>
        <dbReference type="Proteomes" id="UP000663879"/>
    </source>
</evidence>
<proteinExistence type="inferred from homology"/>
<dbReference type="OrthoDB" id="412814at2759"/>
<dbReference type="Pfam" id="PF13532">
    <property type="entry name" value="2OG-FeII_Oxy_2"/>
    <property type="match status" value="1"/>
</dbReference>
<dbReference type="AlphaFoldDB" id="A0A813N1K9"/>
<dbReference type="InterPro" id="IPR037151">
    <property type="entry name" value="AlkB-like_sf"/>
</dbReference>
<dbReference type="InterPro" id="IPR005123">
    <property type="entry name" value="Oxoglu/Fe-dep_dioxygenase_dom"/>
</dbReference>
<dbReference type="SUPFAM" id="SSF51197">
    <property type="entry name" value="Clavaminate synthase-like"/>
    <property type="match status" value="1"/>
</dbReference>
<dbReference type="GO" id="GO:0005634">
    <property type="term" value="C:nucleus"/>
    <property type="evidence" value="ECO:0007669"/>
    <property type="project" value="UniProtKB-SubCell"/>
</dbReference>